<organism evidence="2 3">
    <name type="scientific">Nonomuraea maritima</name>
    <dbReference type="NCBI Taxonomy" id="683260"/>
    <lineage>
        <taxon>Bacteria</taxon>
        <taxon>Bacillati</taxon>
        <taxon>Actinomycetota</taxon>
        <taxon>Actinomycetes</taxon>
        <taxon>Streptosporangiales</taxon>
        <taxon>Streptosporangiaceae</taxon>
        <taxon>Nonomuraea</taxon>
    </lineage>
</organism>
<gene>
    <name evidence="2" type="ORF">SAMN05421874_128131</name>
</gene>
<feature type="region of interest" description="Disordered" evidence="1">
    <location>
        <begin position="147"/>
        <end position="185"/>
    </location>
</feature>
<evidence type="ECO:0000313" key="2">
    <source>
        <dbReference type="EMBL" id="SDL76219.1"/>
    </source>
</evidence>
<reference evidence="2 3" key="1">
    <citation type="submission" date="2016-10" db="EMBL/GenBank/DDBJ databases">
        <authorList>
            <person name="de Groot N.N."/>
        </authorList>
    </citation>
    <scope>NUCLEOTIDE SEQUENCE [LARGE SCALE GENOMIC DNA]</scope>
    <source>
        <strain evidence="2 3">CGMCC 4.5681</strain>
    </source>
</reference>
<dbReference type="EMBL" id="FNFB01000028">
    <property type="protein sequence ID" value="SDL76219.1"/>
    <property type="molecule type" value="Genomic_DNA"/>
</dbReference>
<name>A0A1G9MPR4_9ACTN</name>
<dbReference type="RefSeq" id="WP_090772203.1">
    <property type="nucleotide sequence ID" value="NZ_FNFB01000028.1"/>
</dbReference>
<protein>
    <recommendedName>
        <fullName evidence="4">Helix-turn-helix domain-containing protein</fullName>
    </recommendedName>
</protein>
<dbReference type="OrthoDB" id="3260166at2"/>
<evidence type="ECO:0000256" key="1">
    <source>
        <dbReference type="SAM" id="MobiDB-lite"/>
    </source>
</evidence>
<keyword evidence="3" id="KW-1185">Reference proteome</keyword>
<evidence type="ECO:0000313" key="3">
    <source>
        <dbReference type="Proteomes" id="UP000198683"/>
    </source>
</evidence>
<evidence type="ECO:0008006" key="4">
    <source>
        <dbReference type="Google" id="ProtNLM"/>
    </source>
</evidence>
<accession>A0A1G9MPR4</accession>
<feature type="region of interest" description="Disordered" evidence="1">
    <location>
        <begin position="340"/>
        <end position="367"/>
    </location>
</feature>
<dbReference type="AlphaFoldDB" id="A0A1G9MPR4"/>
<dbReference type="Proteomes" id="UP000198683">
    <property type="component" value="Unassembled WGS sequence"/>
</dbReference>
<sequence length="387" mass="43707">MSDLPNLLRTAPSKALILAAVPRGMRRASDQQSFLRALREDADVLELRYDGYGNLLRIAQEIAWAADWDTMCSRPTIAKVVEETGLSKASVKRWVRWLREHGWLGVVEQGTTVRFRKGTSAGLVDDGLGNRAAVWVICVPRDITPVPTNDTSADQAKGINEPPSVSLPERDKEGPTRTREAPRTAGRKLRISPTWALHESPRTKRDRLATCERLRKESTVLRHMTPWFLRWLLKPFFVAGWTAADVLHALDVRPDDSRWTYTWSSVHEIRHIPGWVRHRLAAWLDDNEEALPSRSQLAAAADAVRRAEQEMRKQARHAAAAAAGVELVEEPRMSRAEALAPAPIADRASDGPSADYRSVRVEMERRRREKEAAELEMLAAYRARRMS</sequence>
<feature type="compositionally biased region" description="Basic and acidic residues" evidence="1">
    <location>
        <begin position="168"/>
        <end position="182"/>
    </location>
</feature>
<feature type="compositionally biased region" description="Basic and acidic residues" evidence="1">
    <location>
        <begin position="357"/>
        <end position="367"/>
    </location>
</feature>
<proteinExistence type="predicted"/>